<accession>A0AAD4DDW8</accession>
<keyword evidence="3" id="KW-0964">Secreted</keyword>
<gene>
    <name evidence="5" type="ORF">BGZ95_008698</name>
</gene>
<dbReference type="Proteomes" id="UP001194580">
    <property type="component" value="Unassembled WGS sequence"/>
</dbReference>
<dbReference type="InterPro" id="IPR045379">
    <property type="entry name" value="Crinkler_N"/>
</dbReference>
<evidence type="ECO:0000259" key="4">
    <source>
        <dbReference type="Pfam" id="PF20147"/>
    </source>
</evidence>
<name>A0AAD4DDW8_9FUNG</name>
<sequence length="730" mass="83285">MDDSNNNSLTLFCLVDGEATTTAFSIKTSSNNTVYDLKNHIKAKKYNDFSGTDANNLTLWCVTVPNDNLSSAIMADTLDDKTKLNNPRTRLSRLFSESPNDNTYILVQQPPPKLDWPVNKKIRIRFAEGWKKYTASDGKVVELPPFWIDSLASAKFDPNPRTAFDHLKNDLRAGDAVNVPSMGQIPKGSGLYGQCRRLFITEQMLELWEDMRGDKERTYKRFLSGPMGVGKSYLSYFLAAKAYAEGWLVLYISDAAVLYGNEPRSALEVIDRFLALNKDILTGAELEMLLNDYNGTHDVSRNAISVIFETLLLSRDRKTLLLVDENRLLFERKSDTPNKFNSLKWLSSYHWWGEKAKGSRVVFTGTVLTKHEMEILDESWEPGLVAFVGPLSKHVFSKLLDTHPRLAAPDIREEVTAITNCVPRELMYLSADIECFPDPVTMDNLRQWEKCRTRNFGVLANRFYKDCTPFRMERFYKALLQMFLGSTSSADFDWDFIDQSLIYRSKDVGKVGTQHHILCRPAQKVLLELFMTFPLHEAIKKRTCDDSLSGDQFKEALYRQLIFINKPIEFDATDLDGKNHTLILLNFQHCDTIQYQQWSLGLGFDNVLARACKGYPRFDFMLGPMLILASVSDFGNHNMGSSDIREAFNVRDDNGVNQIEHYLNDLYGPAHYAEIEDNRFVVTRDGVPVPGFRIVYICGSPGYPAHRDWANKLPDVLHITLEGLLKNLFL</sequence>
<evidence type="ECO:0000256" key="2">
    <source>
        <dbReference type="ARBA" id="ARBA00004613"/>
    </source>
</evidence>
<dbReference type="GO" id="GO:0005576">
    <property type="term" value="C:extracellular region"/>
    <property type="evidence" value="ECO:0007669"/>
    <property type="project" value="UniProtKB-SubCell"/>
</dbReference>
<comment type="subcellular location">
    <subcellularLocation>
        <location evidence="1">Host cell</location>
    </subcellularLocation>
    <subcellularLocation>
        <location evidence="2">Secreted</location>
    </subcellularLocation>
</comment>
<protein>
    <recommendedName>
        <fullName evidence="4">Crinkler effector protein N-terminal domain-containing protein</fullName>
    </recommendedName>
</protein>
<dbReference type="InterPro" id="IPR027417">
    <property type="entry name" value="P-loop_NTPase"/>
</dbReference>
<evidence type="ECO:0000256" key="3">
    <source>
        <dbReference type="ARBA" id="ARBA00022525"/>
    </source>
</evidence>
<proteinExistence type="predicted"/>
<comment type="caution">
    <text evidence="5">The sequence shown here is derived from an EMBL/GenBank/DDBJ whole genome shotgun (WGS) entry which is preliminary data.</text>
</comment>
<dbReference type="SUPFAM" id="SSF52540">
    <property type="entry name" value="P-loop containing nucleoside triphosphate hydrolases"/>
    <property type="match status" value="1"/>
</dbReference>
<dbReference type="GO" id="GO:0043657">
    <property type="term" value="C:host cell"/>
    <property type="evidence" value="ECO:0007669"/>
    <property type="project" value="UniProtKB-SubCell"/>
</dbReference>
<feature type="domain" description="Crinkler effector protein N-terminal" evidence="4">
    <location>
        <begin position="9"/>
        <end position="108"/>
    </location>
</feature>
<evidence type="ECO:0000313" key="6">
    <source>
        <dbReference type="Proteomes" id="UP001194580"/>
    </source>
</evidence>
<organism evidence="5 6">
    <name type="scientific">Linnemannia exigua</name>
    <dbReference type="NCBI Taxonomy" id="604196"/>
    <lineage>
        <taxon>Eukaryota</taxon>
        <taxon>Fungi</taxon>
        <taxon>Fungi incertae sedis</taxon>
        <taxon>Mucoromycota</taxon>
        <taxon>Mortierellomycotina</taxon>
        <taxon>Mortierellomycetes</taxon>
        <taxon>Mortierellales</taxon>
        <taxon>Mortierellaceae</taxon>
        <taxon>Linnemannia</taxon>
    </lineage>
</organism>
<dbReference type="AlphaFoldDB" id="A0AAD4DDW8"/>
<reference evidence="5" key="1">
    <citation type="journal article" date="2020" name="Fungal Divers.">
        <title>Resolving the Mortierellaceae phylogeny through synthesis of multi-gene phylogenetics and phylogenomics.</title>
        <authorList>
            <person name="Vandepol N."/>
            <person name="Liber J."/>
            <person name="Desiro A."/>
            <person name="Na H."/>
            <person name="Kennedy M."/>
            <person name="Barry K."/>
            <person name="Grigoriev I.V."/>
            <person name="Miller A.N."/>
            <person name="O'Donnell K."/>
            <person name="Stajich J.E."/>
            <person name="Bonito G."/>
        </authorList>
    </citation>
    <scope>NUCLEOTIDE SEQUENCE</scope>
    <source>
        <strain evidence="5">NRRL 28262</strain>
    </source>
</reference>
<evidence type="ECO:0000256" key="1">
    <source>
        <dbReference type="ARBA" id="ARBA00004340"/>
    </source>
</evidence>
<evidence type="ECO:0000313" key="5">
    <source>
        <dbReference type="EMBL" id="KAG0275521.1"/>
    </source>
</evidence>
<dbReference type="Pfam" id="PF20147">
    <property type="entry name" value="Crinkler"/>
    <property type="match status" value="1"/>
</dbReference>
<dbReference type="EMBL" id="JAAAIL010000470">
    <property type="protein sequence ID" value="KAG0275521.1"/>
    <property type="molecule type" value="Genomic_DNA"/>
</dbReference>
<keyword evidence="6" id="KW-1185">Reference proteome</keyword>